<keyword evidence="6" id="KW-0027">Amidation</keyword>
<name>A0A8C8Y951_PANLE</name>
<protein>
    <recommendedName>
        <fullName evidence="3">Secretin</fullName>
    </recommendedName>
</protein>
<dbReference type="GO" id="GO:0090274">
    <property type="term" value="P:positive regulation of somatostatin secretion"/>
    <property type="evidence" value="ECO:0007669"/>
    <property type="project" value="TreeGrafter"/>
</dbReference>
<evidence type="ECO:0000256" key="7">
    <source>
        <dbReference type="SAM" id="MobiDB-lite"/>
    </source>
</evidence>
<dbReference type="GO" id="GO:0090187">
    <property type="term" value="P:positive regulation of pancreatic juice secretion"/>
    <property type="evidence" value="ECO:0007669"/>
    <property type="project" value="TreeGrafter"/>
</dbReference>
<feature type="compositionally biased region" description="Gly residues" evidence="7">
    <location>
        <begin position="49"/>
        <end position="58"/>
    </location>
</feature>
<keyword evidence="10" id="KW-1185">Reference proteome</keyword>
<evidence type="ECO:0000259" key="8">
    <source>
        <dbReference type="PROSITE" id="PS00260"/>
    </source>
</evidence>
<keyword evidence="4" id="KW-0964">Secreted</keyword>
<reference evidence="9" key="2">
    <citation type="submission" date="2025-09" db="UniProtKB">
        <authorList>
            <consortium name="Ensembl"/>
        </authorList>
    </citation>
    <scope>IDENTIFICATION</scope>
</reference>
<feature type="region of interest" description="Disordered" evidence="7">
    <location>
        <begin position="36"/>
        <end position="108"/>
    </location>
</feature>
<evidence type="ECO:0000313" key="9">
    <source>
        <dbReference type="Ensembl" id="ENSPLOP00000028563.1"/>
    </source>
</evidence>
<evidence type="ECO:0000256" key="6">
    <source>
        <dbReference type="ARBA" id="ARBA00022815"/>
    </source>
</evidence>
<dbReference type="Ensembl" id="ENSPLOT00000031545.1">
    <property type="protein sequence ID" value="ENSPLOP00000028563.1"/>
    <property type="gene ID" value="ENSPLOG00000020896.1"/>
</dbReference>
<evidence type="ECO:0000256" key="2">
    <source>
        <dbReference type="ARBA" id="ARBA00008369"/>
    </source>
</evidence>
<evidence type="ECO:0000256" key="5">
    <source>
        <dbReference type="ARBA" id="ARBA00022702"/>
    </source>
</evidence>
<dbReference type="PANTHER" id="PTHR17378">
    <property type="entry name" value="SECRETIN"/>
    <property type="match status" value="1"/>
</dbReference>
<dbReference type="Pfam" id="PF00123">
    <property type="entry name" value="Hormone_2"/>
    <property type="match status" value="1"/>
</dbReference>
<comment type="subcellular location">
    <subcellularLocation>
        <location evidence="1">Secreted</location>
    </subcellularLocation>
</comment>
<evidence type="ECO:0000313" key="10">
    <source>
        <dbReference type="Proteomes" id="UP000694399"/>
    </source>
</evidence>
<dbReference type="InterPro" id="IPR015675">
    <property type="entry name" value="Prosecretin"/>
</dbReference>
<dbReference type="PROSITE" id="PS00260">
    <property type="entry name" value="GLUCAGON"/>
    <property type="match status" value="1"/>
</dbReference>
<dbReference type="Proteomes" id="UP000694399">
    <property type="component" value="Unassembled WGS sequence"/>
</dbReference>
<dbReference type="InterPro" id="IPR000532">
    <property type="entry name" value="Glucagon_GIP_secretin_VIP"/>
</dbReference>
<dbReference type="GO" id="GO:1903640">
    <property type="term" value="P:negative regulation of gastrin-induced gastric acid secretion"/>
    <property type="evidence" value="ECO:0007669"/>
    <property type="project" value="TreeGrafter"/>
</dbReference>
<feature type="region of interest" description="Disordered" evidence="7">
    <location>
        <begin position="173"/>
        <end position="205"/>
    </location>
</feature>
<feature type="compositionally biased region" description="Low complexity" evidence="7">
    <location>
        <begin position="36"/>
        <end position="48"/>
    </location>
</feature>
<dbReference type="PANTHER" id="PTHR17378:SF1">
    <property type="entry name" value="SECRETIN"/>
    <property type="match status" value="1"/>
</dbReference>
<proteinExistence type="inferred from homology"/>
<reference evidence="9" key="1">
    <citation type="submission" date="2025-08" db="UniProtKB">
        <authorList>
            <consortium name="Ensembl"/>
        </authorList>
    </citation>
    <scope>IDENTIFICATION</scope>
</reference>
<dbReference type="GO" id="GO:0005179">
    <property type="term" value="F:hormone activity"/>
    <property type="evidence" value="ECO:0007669"/>
    <property type="project" value="UniProtKB-KW"/>
</dbReference>
<accession>A0A8C8Y951</accession>
<feature type="domain" description="Glucagon / GIP / secretin / VIP family" evidence="8">
    <location>
        <begin position="104"/>
        <end position="126"/>
    </location>
</feature>
<evidence type="ECO:0000256" key="4">
    <source>
        <dbReference type="ARBA" id="ARBA00022525"/>
    </source>
</evidence>
<keyword evidence="5" id="KW-0372">Hormone</keyword>
<evidence type="ECO:0000256" key="1">
    <source>
        <dbReference type="ARBA" id="ARBA00004613"/>
    </source>
</evidence>
<sequence length="205" mass="21398">MSAVLVLEAKPDLNPKRWSRSHPAAVFLVSPFRTSTSCLSSESSNAGRPGAGGGGGGSTPARPAAGLGLSSGVRASGGRPLVPASALVPPPTPRPSAPRGAPRHSDGTFTSELSRLRESARLQRLLQGLVGKRSELDTENGTSWTKSSEGRFCLQWPHSPALQAWMPLRDPLDEAWSPQLPPGPGSGAAFSQPAVPPAEMSRMRP</sequence>
<dbReference type="SMART" id="SM00070">
    <property type="entry name" value="GLUCA"/>
    <property type="match status" value="1"/>
</dbReference>
<dbReference type="GeneTree" id="ENSGT00390000002624"/>
<dbReference type="GO" id="GO:0007420">
    <property type="term" value="P:brain development"/>
    <property type="evidence" value="ECO:0007669"/>
    <property type="project" value="TreeGrafter"/>
</dbReference>
<dbReference type="GO" id="GO:0005615">
    <property type="term" value="C:extracellular space"/>
    <property type="evidence" value="ECO:0007669"/>
    <property type="project" value="TreeGrafter"/>
</dbReference>
<comment type="similarity">
    <text evidence="2">Belongs to the glucagon family.</text>
</comment>
<evidence type="ECO:0000256" key="3">
    <source>
        <dbReference type="ARBA" id="ARBA00015460"/>
    </source>
</evidence>
<organism evidence="9 10">
    <name type="scientific">Panthera leo</name>
    <name type="common">Lion</name>
    <dbReference type="NCBI Taxonomy" id="9689"/>
    <lineage>
        <taxon>Eukaryota</taxon>
        <taxon>Metazoa</taxon>
        <taxon>Chordata</taxon>
        <taxon>Craniata</taxon>
        <taxon>Vertebrata</taxon>
        <taxon>Euteleostomi</taxon>
        <taxon>Mammalia</taxon>
        <taxon>Eutheria</taxon>
        <taxon>Laurasiatheria</taxon>
        <taxon>Carnivora</taxon>
        <taxon>Feliformia</taxon>
        <taxon>Felidae</taxon>
        <taxon>Pantherinae</taxon>
        <taxon>Panthera</taxon>
    </lineage>
</organism>
<dbReference type="AlphaFoldDB" id="A0A8C8Y951"/>